<reference evidence="3 4" key="1">
    <citation type="journal article" date="2013" name="Curr. Biol.">
        <title>The Genome of the Foraminiferan Reticulomyxa filosa.</title>
        <authorList>
            <person name="Glockner G."/>
            <person name="Hulsmann N."/>
            <person name="Schleicher M."/>
            <person name="Noegel A.A."/>
            <person name="Eichinger L."/>
            <person name="Gallinger C."/>
            <person name="Pawlowski J."/>
            <person name="Sierra R."/>
            <person name="Euteneuer U."/>
            <person name="Pillet L."/>
            <person name="Moustafa A."/>
            <person name="Platzer M."/>
            <person name="Groth M."/>
            <person name="Szafranski K."/>
            <person name="Schliwa M."/>
        </authorList>
    </citation>
    <scope>NUCLEOTIDE SEQUENCE [LARGE SCALE GENOMIC DNA]</scope>
</reference>
<evidence type="ECO:0000313" key="4">
    <source>
        <dbReference type="Proteomes" id="UP000023152"/>
    </source>
</evidence>
<proteinExistence type="predicted"/>
<keyword evidence="1" id="KW-0472">Membrane</keyword>
<dbReference type="InterPro" id="IPR022040">
    <property type="entry name" value="MKT1_N"/>
</dbReference>
<evidence type="ECO:0000259" key="2">
    <source>
        <dbReference type="Pfam" id="PF12247"/>
    </source>
</evidence>
<dbReference type="AlphaFoldDB" id="X6MGP6"/>
<gene>
    <name evidence="3" type="ORF">RFI_24557</name>
</gene>
<keyword evidence="4" id="KW-1185">Reference proteome</keyword>
<accession>X6MGP6</accession>
<keyword evidence="1" id="KW-0812">Transmembrane</keyword>
<feature type="transmembrane region" description="Helical" evidence="1">
    <location>
        <begin position="222"/>
        <end position="241"/>
    </location>
</feature>
<feature type="transmembrane region" description="Helical" evidence="1">
    <location>
        <begin position="183"/>
        <end position="210"/>
    </location>
</feature>
<dbReference type="EMBL" id="ASPP01021048">
    <property type="protein sequence ID" value="ETO12821.1"/>
    <property type="molecule type" value="Genomic_DNA"/>
</dbReference>
<dbReference type="Proteomes" id="UP000023152">
    <property type="component" value="Unassembled WGS sequence"/>
</dbReference>
<keyword evidence="1" id="KW-1133">Transmembrane helix</keyword>
<name>X6MGP6_RETFI</name>
<organism evidence="3 4">
    <name type="scientific">Reticulomyxa filosa</name>
    <dbReference type="NCBI Taxonomy" id="46433"/>
    <lineage>
        <taxon>Eukaryota</taxon>
        <taxon>Sar</taxon>
        <taxon>Rhizaria</taxon>
        <taxon>Retaria</taxon>
        <taxon>Foraminifera</taxon>
        <taxon>Monothalamids</taxon>
        <taxon>Reticulomyxidae</taxon>
        <taxon>Reticulomyxa</taxon>
    </lineage>
</organism>
<evidence type="ECO:0000256" key="1">
    <source>
        <dbReference type="SAM" id="Phobius"/>
    </source>
</evidence>
<protein>
    <recommendedName>
        <fullName evidence="2">Post-transcriptional regulator MKT1 N-terminal domain-containing protein</fullName>
    </recommendedName>
</protein>
<feature type="domain" description="Post-transcriptional regulator MKT1 N-terminal" evidence="2">
    <location>
        <begin position="21"/>
        <end position="96"/>
    </location>
</feature>
<feature type="transmembrane region" description="Helical" evidence="1">
    <location>
        <begin position="26"/>
        <end position="49"/>
    </location>
</feature>
<comment type="caution">
    <text evidence="3">The sequence shown here is derived from an EMBL/GenBank/DDBJ whole genome shotgun (WGS) entry which is preliminary data.</text>
</comment>
<evidence type="ECO:0000313" key="3">
    <source>
        <dbReference type="EMBL" id="ETO12821.1"/>
    </source>
</evidence>
<sequence>MIYKKSKEEHEKKEEKKRQSEIPDELYCLVAVGAVSTFLPSAIIGGYLLDTTPLLDSKELEHAMNQLTSLRNKAIDILKIALHVPKNKDIVLRRWFASNRDVHLLFNQSFIDDFEASFFKSMKLVKQRIAVDPSYFTKPILLNTPIEILSQVEWPTETKSEHNDTAADHKEFDDWKIDSLPHLLTGLCCSLFNALGYISVNGLLPFAVVFKDVKQFRFEVCVARKSCSFHIIVVIFFFFNLS</sequence>
<dbReference type="Pfam" id="PF12247">
    <property type="entry name" value="MKT1_N"/>
    <property type="match status" value="1"/>
</dbReference>